<dbReference type="AlphaFoldDB" id="A0A5S9MJE4"/>
<dbReference type="EMBL" id="AP021906">
    <property type="protein sequence ID" value="BBP93550.1"/>
    <property type="molecule type" value="Genomic_DNA"/>
</dbReference>
<name>A0A5S9MJE4_BACIA</name>
<dbReference type="Gene3D" id="3.90.1640.10">
    <property type="entry name" value="inorganic pyrophosphatase (n-terminal core)"/>
    <property type="match status" value="1"/>
</dbReference>
<protein>
    <submittedName>
        <fullName evidence="1">Uncharacterized protein</fullName>
    </submittedName>
</protein>
<proteinExistence type="predicted"/>
<dbReference type="InterPro" id="IPR038763">
    <property type="entry name" value="DHH_sf"/>
</dbReference>
<dbReference type="Proteomes" id="UP000464658">
    <property type="component" value="Chromosome"/>
</dbReference>
<evidence type="ECO:0000313" key="1">
    <source>
        <dbReference type="EMBL" id="BBP93550.1"/>
    </source>
</evidence>
<dbReference type="SUPFAM" id="SSF64182">
    <property type="entry name" value="DHH phosphoesterases"/>
    <property type="match status" value="1"/>
</dbReference>
<gene>
    <name evidence="1" type="ORF">BsIDN1_71680</name>
</gene>
<sequence>MGKTLVFGHKNPDTDTICSAIAYADLKNKIGVQAEAVRLGEINGETQYALDFFKQEEAPRFIETAANEMKQSKSFLSIITNSSKV</sequence>
<reference evidence="1 2" key="1">
    <citation type="submission" date="2019-12" db="EMBL/GenBank/DDBJ databases">
        <title>Full genome sequence of a Bacillus safensis strain isolated from commercially available natto in Indonesia.</title>
        <authorList>
            <person name="Yoshida M."/>
            <person name="Uomi M."/>
            <person name="Waturangi D."/>
            <person name="Ekaputri J.J."/>
            <person name="Setiamarga D.H.E."/>
        </authorList>
    </citation>
    <scope>NUCLEOTIDE SEQUENCE [LARGE SCALE GENOMIC DNA]</scope>
    <source>
        <strain evidence="1 2">IDN1</strain>
    </source>
</reference>
<accession>A0A5S9MJE4</accession>
<organism evidence="1 2">
    <name type="scientific">Bacillus safensis</name>
    <dbReference type="NCBI Taxonomy" id="561879"/>
    <lineage>
        <taxon>Bacteria</taxon>
        <taxon>Bacillati</taxon>
        <taxon>Bacillota</taxon>
        <taxon>Bacilli</taxon>
        <taxon>Bacillales</taxon>
        <taxon>Bacillaceae</taxon>
        <taxon>Bacillus</taxon>
    </lineage>
</organism>
<evidence type="ECO:0000313" key="2">
    <source>
        <dbReference type="Proteomes" id="UP000464658"/>
    </source>
</evidence>